<protein>
    <submittedName>
        <fullName evidence="2">Carboxymuconolactone decarboxylase family protein</fullName>
    </submittedName>
</protein>
<evidence type="ECO:0000259" key="1">
    <source>
        <dbReference type="Pfam" id="PF02627"/>
    </source>
</evidence>
<evidence type="ECO:0000313" key="2">
    <source>
        <dbReference type="EMBL" id="WEK46274.1"/>
    </source>
</evidence>
<organism evidence="2 3">
    <name type="scientific">Candidatus Andeanibacterium colombiense</name>
    <dbReference type="NCBI Taxonomy" id="3121345"/>
    <lineage>
        <taxon>Bacteria</taxon>
        <taxon>Pseudomonadati</taxon>
        <taxon>Pseudomonadota</taxon>
        <taxon>Alphaproteobacteria</taxon>
        <taxon>Sphingomonadales</taxon>
        <taxon>Sphingomonadaceae</taxon>
        <taxon>Candidatus Andeanibacterium</taxon>
    </lineage>
</organism>
<dbReference type="Proteomes" id="UP001218362">
    <property type="component" value="Chromosome"/>
</dbReference>
<accession>A0AAJ5X5F4</accession>
<sequence>MVDSADIDAFSDVHGGSAKFWRSLQTRWPEFFSAYAGLADVPRRRGALSVKTRELVLLAVNAAVTHLNQGAMRDHIRAALREGASADEIAEVLQLVSVLGIHAISIGFPAVLDIAVQAGREQELPPAEMDSRQLELKDSFTRTRGYWNPFWEQALRLDPALFEAYFAYSSVPWNHGVLEPKVKEFVYVAIDASTTHMFDDGTRGHMANAFEQGATVDEILEVLELCVPLGIQSVTIGLPILDEELERFDRETGTGR</sequence>
<name>A0AAJ5X5F4_9SPHN</name>
<feature type="domain" description="Carboxymuconolactone decarboxylase-like" evidence="1">
    <location>
        <begin position="29"/>
        <end position="96"/>
    </location>
</feature>
<proteinExistence type="predicted"/>
<dbReference type="PANTHER" id="PTHR33930:SF2">
    <property type="entry name" value="BLR3452 PROTEIN"/>
    <property type="match status" value="1"/>
</dbReference>
<dbReference type="GO" id="GO:0051920">
    <property type="term" value="F:peroxiredoxin activity"/>
    <property type="evidence" value="ECO:0007669"/>
    <property type="project" value="InterPro"/>
</dbReference>
<reference evidence="2" key="1">
    <citation type="submission" date="2023-03" db="EMBL/GenBank/DDBJ databases">
        <title>Andean soil-derived lignocellulolytic bacterial consortium as a source of novel taxa and putative plastic-active enzymes.</title>
        <authorList>
            <person name="Diaz-Garcia L."/>
            <person name="Chuvochina M."/>
            <person name="Feuerriegel G."/>
            <person name="Bunk B."/>
            <person name="Sproer C."/>
            <person name="Streit W.R."/>
            <person name="Rodriguez L.M."/>
            <person name="Overmann J."/>
            <person name="Jimenez D.J."/>
        </authorList>
    </citation>
    <scope>NUCLEOTIDE SEQUENCE</scope>
    <source>
        <strain evidence="2">MAG 26</strain>
    </source>
</reference>
<dbReference type="InterPro" id="IPR003779">
    <property type="entry name" value="CMD-like"/>
</dbReference>
<dbReference type="Pfam" id="PF02627">
    <property type="entry name" value="CMD"/>
    <property type="match status" value="2"/>
</dbReference>
<dbReference type="AlphaFoldDB" id="A0AAJ5X5F4"/>
<dbReference type="InterPro" id="IPR029032">
    <property type="entry name" value="AhpD-like"/>
</dbReference>
<dbReference type="SUPFAM" id="SSF69118">
    <property type="entry name" value="AhpD-like"/>
    <property type="match status" value="1"/>
</dbReference>
<dbReference type="Gene3D" id="1.20.1290.10">
    <property type="entry name" value="AhpD-like"/>
    <property type="match status" value="1"/>
</dbReference>
<dbReference type="EMBL" id="CP119316">
    <property type="protein sequence ID" value="WEK46274.1"/>
    <property type="molecule type" value="Genomic_DNA"/>
</dbReference>
<feature type="domain" description="Carboxymuconolactone decarboxylase-like" evidence="1">
    <location>
        <begin position="159"/>
        <end position="228"/>
    </location>
</feature>
<evidence type="ECO:0000313" key="3">
    <source>
        <dbReference type="Proteomes" id="UP001218362"/>
    </source>
</evidence>
<dbReference type="KEGG" id="acob:P0Y56_14855"/>
<gene>
    <name evidence="2" type="ORF">P0Y56_14855</name>
</gene>
<dbReference type="PANTHER" id="PTHR33930">
    <property type="entry name" value="ALKYL HYDROPEROXIDE REDUCTASE AHPD"/>
    <property type="match status" value="1"/>
</dbReference>